<dbReference type="Proteomes" id="UP000284706">
    <property type="component" value="Unassembled WGS sequence"/>
</dbReference>
<dbReference type="AlphaFoldDB" id="A0A409YTQ7"/>
<evidence type="ECO:0000313" key="1">
    <source>
        <dbReference type="EMBL" id="PPR06417.1"/>
    </source>
</evidence>
<protein>
    <submittedName>
        <fullName evidence="1">Uncharacterized protein</fullName>
    </submittedName>
</protein>
<name>A0A409YTQ7_9AGAR</name>
<sequence length="70" mass="7697">MLVPSPLSPATLSGVYDATLLTQVLIILDYAPSTRLCQEYPTCLFIAMLSYAKGLYYCIWRGDGVDSAVF</sequence>
<proteinExistence type="predicted"/>
<accession>A0A409YTQ7</accession>
<keyword evidence="2" id="KW-1185">Reference proteome</keyword>
<evidence type="ECO:0000313" key="2">
    <source>
        <dbReference type="Proteomes" id="UP000284706"/>
    </source>
</evidence>
<gene>
    <name evidence="1" type="ORF">CVT26_004863</name>
</gene>
<dbReference type="InParanoid" id="A0A409YTQ7"/>
<organism evidence="1 2">
    <name type="scientific">Gymnopilus dilepis</name>
    <dbReference type="NCBI Taxonomy" id="231916"/>
    <lineage>
        <taxon>Eukaryota</taxon>
        <taxon>Fungi</taxon>
        <taxon>Dikarya</taxon>
        <taxon>Basidiomycota</taxon>
        <taxon>Agaricomycotina</taxon>
        <taxon>Agaricomycetes</taxon>
        <taxon>Agaricomycetidae</taxon>
        <taxon>Agaricales</taxon>
        <taxon>Agaricineae</taxon>
        <taxon>Hymenogastraceae</taxon>
        <taxon>Gymnopilus</taxon>
    </lineage>
</organism>
<comment type="caution">
    <text evidence="1">The sequence shown here is derived from an EMBL/GenBank/DDBJ whole genome shotgun (WGS) entry which is preliminary data.</text>
</comment>
<reference evidence="1 2" key="1">
    <citation type="journal article" date="2018" name="Evol. Lett.">
        <title>Horizontal gene cluster transfer increased hallucinogenic mushroom diversity.</title>
        <authorList>
            <person name="Reynolds H.T."/>
            <person name="Vijayakumar V."/>
            <person name="Gluck-Thaler E."/>
            <person name="Korotkin H.B."/>
            <person name="Matheny P.B."/>
            <person name="Slot J.C."/>
        </authorList>
    </citation>
    <scope>NUCLEOTIDE SEQUENCE [LARGE SCALE GENOMIC DNA]</scope>
    <source>
        <strain evidence="1 2">SRW20</strain>
    </source>
</reference>
<dbReference type="EMBL" id="NHYE01000327">
    <property type="protein sequence ID" value="PPR06417.1"/>
    <property type="molecule type" value="Genomic_DNA"/>
</dbReference>